<dbReference type="Proteomes" id="UP001462640">
    <property type="component" value="Unassembled WGS sequence"/>
</dbReference>
<protein>
    <submittedName>
        <fullName evidence="1">Type VI secretion system baseplate subunit TssG</fullName>
    </submittedName>
</protein>
<reference evidence="1 2" key="1">
    <citation type="submission" date="2024-05" db="EMBL/GenBank/DDBJ databases">
        <title>Roseateles sp. 2.12 16S ribosomal RNA gene Genome sequencing and assembly.</title>
        <authorList>
            <person name="Woo H."/>
        </authorList>
    </citation>
    <scope>NUCLEOTIDE SEQUENCE [LARGE SCALE GENOMIC DNA]</scope>
    <source>
        <strain evidence="1 2">2.12</strain>
    </source>
</reference>
<sequence length="360" mass="40218">MARPALIDRLAQQPQGFGFFQAVRLLEHWLARRASPSGAARPLPLEAPKGSVRASSSQAVRERLRFINHVALDFPASEVASLRLSDEPGVPSQLAPAFIGLLGNSGALPLSYTELLMRHEQREKDGSLRAFYDWISHPAVATFYEAWKKHRLHVQYELDTRRQFLPLVLALAGLGEPGLRERVLGSEHGGVHDESLAFHAGMLQRRRVSAAELGPALSRHFGVPVLLESFVGAWYALPEEQTGRLGQRQMRLGQDTLLGERVWQRHLRVRLRVGPLTRQRYRDFLPGARATRALRSLLRLLIDPCMEVELQPVLRREDVQGARLGGEALLGWDSRLGHRPAAADQDDLRFTLGPAEARAA</sequence>
<dbReference type="EMBL" id="JBDPZC010000001">
    <property type="protein sequence ID" value="MEO3711527.1"/>
    <property type="molecule type" value="Genomic_DNA"/>
</dbReference>
<keyword evidence="2" id="KW-1185">Reference proteome</keyword>
<proteinExistence type="predicted"/>
<dbReference type="Pfam" id="PF06996">
    <property type="entry name" value="T6SS_TssG"/>
    <property type="match status" value="1"/>
</dbReference>
<gene>
    <name evidence="1" type="primary">tssG</name>
    <name evidence="1" type="ORF">ABDJ40_01965</name>
</gene>
<dbReference type="InterPro" id="IPR010732">
    <property type="entry name" value="T6SS_TssG-like"/>
</dbReference>
<evidence type="ECO:0000313" key="1">
    <source>
        <dbReference type="EMBL" id="MEO3711527.1"/>
    </source>
</evidence>
<accession>A0ABV0G908</accession>
<dbReference type="PANTHER" id="PTHR35564">
    <property type="match status" value="1"/>
</dbReference>
<comment type="caution">
    <text evidence="1">The sequence shown here is derived from an EMBL/GenBank/DDBJ whole genome shotgun (WGS) entry which is preliminary data.</text>
</comment>
<dbReference type="PANTHER" id="PTHR35564:SF4">
    <property type="entry name" value="CYTOPLASMIC PROTEIN"/>
    <property type="match status" value="1"/>
</dbReference>
<evidence type="ECO:0000313" key="2">
    <source>
        <dbReference type="Proteomes" id="UP001462640"/>
    </source>
</evidence>
<name>A0ABV0G908_9BURK</name>
<dbReference type="NCBIfam" id="TIGR03347">
    <property type="entry name" value="VI_chp_1"/>
    <property type="match status" value="1"/>
</dbReference>
<organism evidence="1 2">
    <name type="scientific">Roseateles flavus</name>
    <dbReference type="NCBI Taxonomy" id="3149041"/>
    <lineage>
        <taxon>Bacteria</taxon>
        <taxon>Pseudomonadati</taxon>
        <taxon>Pseudomonadota</taxon>
        <taxon>Betaproteobacteria</taxon>
        <taxon>Burkholderiales</taxon>
        <taxon>Sphaerotilaceae</taxon>
        <taxon>Roseateles</taxon>
    </lineage>
</organism>
<dbReference type="RefSeq" id="WP_347605421.1">
    <property type="nucleotide sequence ID" value="NZ_JBDPZC010000001.1"/>
</dbReference>